<gene>
    <name evidence="1" type="ORF">IC614_00280</name>
</gene>
<proteinExistence type="predicted"/>
<reference evidence="1 2" key="1">
    <citation type="submission" date="2020-11" db="EMBL/GenBank/DDBJ databases">
        <title>Genome seq and assembly of Sphingosinicella sp.</title>
        <authorList>
            <person name="Chhetri G."/>
        </authorList>
    </citation>
    <scope>NUCLEOTIDE SEQUENCE [LARGE SCALE GENOMIC DNA]</scope>
    <source>
        <strain evidence="1 2">UDD2</strain>
    </source>
</reference>
<dbReference type="KEGG" id="sflv:IC614_00280"/>
<dbReference type="Proteomes" id="UP000594873">
    <property type="component" value="Chromosome"/>
</dbReference>
<dbReference type="AlphaFoldDB" id="A0A7T2LMH6"/>
<name>A0A7T2LMH6_9SPHN</name>
<evidence type="ECO:0000313" key="1">
    <source>
        <dbReference type="EMBL" id="QPQ55102.1"/>
    </source>
</evidence>
<dbReference type="RefSeq" id="WP_200971778.1">
    <property type="nucleotide sequence ID" value="NZ_CP065592.1"/>
</dbReference>
<keyword evidence="2" id="KW-1185">Reference proteome</keyword>
<accession>A0A7T2LMH6</accession>
<sequence length="53" mass="6299">MQGRLMHLRFQARQCRFLAGCSERQPAAAMFEEMAVRYERQAERIEQRRNPSG</sequence>
<dbReference type="EMBL" id="CP065592">
    <property type="protein sequence ID" value="QPQ55102.1"/>
    <property type="molecule type" value="Genomic_DNA"/>
</dbReference>
<evidence type="ECO:0000313" key="2">
    <source>
        <dbReference type="Proteomes" id="UP000594873"/>
    </source>
</evidence>
<protein>
    <submittedName>
        <fullName evidence="1">Uncharacterized protein</fullName>
    </submittedName>
</protein>
<organism evidence="1 2">
    <name type="scientific">Allosphingosinicella flava</name>
    <dbReference type="NCBI Taxonomy" id="2771430"/>
    <lineage>
        <taxon>Bacteria</taxon>
        <taxon>Pseudomonadati</taxon>
        <taxon>Pseudomonadota</taxon>
        <taxon>Alphaproteobacteria</taxon>
        <taxon>Sphingomonadales</taxon>
        <taxon>Sphingomonadaceae</taxon>
        <taxon>Allosphingosinicella</taxon>
    </lineage>
</organism>